<dbReference type="PANTHER" id="PTHR31970">
    <property type="match status" value="1"/>
</dbReference>
<dbReference type="InterPro" id="IPR031563">
    <property type="entry name" value="MOT1/MOT2"/>
</dbReference>
<keyword evidence="2" id="KW-1133">Transmembrane helix</keyword>
<keyword evidence="4" id="KW-1185">Reference proteome</keyword>
<feature type="transmembrane region" description="Helical" evidence="2">
    <location>
        <begin position="15"/>
        <end position="35"/>
    </location>
</feature>
<keyword evidence="2" id="KW-0472">Membrane</keyword>
<accession>A0A822Y4P3</accession>
<sequence length="137" mass="14915">MVQTLVSQRSWLPGFAQHVAMLLLLGVTGLMELVYKLIPLPVVRGVQLSQDLSFAFTAVKYVRDEQNFVKGKSAGVRPWLGLDGLVLAPVCACFIVIVSGAGEEQKTEAEVDDALASESRLPLQLQPQEGEDDYGEL</sequence>
<evidence type="ECO:0000313" key="4">
    <source>
        <dbReference type="Proteomes" id="UP000607653"/>
    </source>
</evidence>
<dbReference type="Proteomes" id="UP000607653">
    <property type="component" value="Unassembled WGS sequence"/>
</dbReference>
<gene>
    <name evidence="3" type="ORF">HUJ06_028441</name>
</gene>
<keyword evidence="2" id="KW-0812">Transmembrane</keyword>
<dbReference type="PANTHER" id="PTHR31970:SF0">
    <property type="entry name" value="MOLYBDATE TRANSPORTER 1"/>
    <property type="match status" value="1"/>
</dbReference>
<name>A0A822Y4P3_NELNU</name>
<dbReference type="EMBL" id="DUZY01000002">
    <property type="protein sequence ID" value="DAD26973.1"/>
    <property type="molecule type" value="Genomic_DNA"/>
</dbReference>
<comment type="caution">
    <text evidence="3">The sequence shown here is derived from an EMBL/GenBank/DDBJ whole genome shotgun (WGS) entry which is preliminary data.</text>
</comment>
<evidence type="ECO:0000256" key="1">
    <source>
        <dbReference type="SAM" id="MobiDB-lite"/>
    </source>
</evidence>
<dbReference type="GO" id="GO:0015098">
    <property type="term" value="F:molybdate ion transmembrane transporter activity"/>
    <property type="evidence" value="ECO:0007669"/>
    <property type="project" value="InterPro"/>
</dbReference>
<organism evidence="3 4">
    <name type="scientific">Nelumbo nucifera</name>
    <name type="common">Sacred lotus</name>
    <dbReference type="NCBI Taxonomy" id="4432"/>
    <lineage>
        <taxon>Eukaryota</taxon>
        <taxon>Viridiplantae</taxon>
        <taxon>Streptophyta</taxon>
        <taxon>Embryophyta</taxon>
        <taxon>Tracheophyta</taxon>
        <taxon>Spermatophyta</taxon>
        <taxon>Magnoliopsida</taxon>
        <taxon>Proteales</taxon>
        <taxon>Nelumbonaceae</taxon>
        <taxon>Nelumbo</taxon>
    </lineage>
</organism>
<reference evidence="3 4" key="1">
    <citation type="journal article" date="2020" name="Mol. Biol. Evol.">
        <title>Distinct Expression and Methylation Patterns for Genes with Different Fates following a Single Whole-Genome Duplication in Flowering Plants.</title>
        <authorList>
            <person name="Shi T."/>
            <person name="Rahmani R.S."/>
            <person name="Gugger P.F."/>
            <person name="Wang M."/>
            <person name="Li H."/>
            <person name="Zhang Y."/>
            <person name="Li Z."/>
            <person name="Wang Q."/>
            <person name="Van de Peer Y."/>
            <person name="Marchal K."/>
            <person name="Chen J."/>
        </authorList>
    </citation>
    <scope>NUCLEOTIDE SEQUENCE [LARGE SCALE GENOMIC DNA]</scope>
    <source>
        <tissue evidence="3">Leaf</tissue>
    </source>
</reference>
<proteinExistence type="predicted"/>
<feature type="region of interest" description="Disordered" evidence="1">
    <location>
        <begin position="103"/>
        <end position="137"/>
    </location>
</feature>
<evidence type="ECO:0000256" key="2">
    <source>
        <dbReference type="SAM" id="Phobius"/>
    </source>
</evidence>
<dbReference type="AlphaFoldDB" id="A0A822Y4P3"/>
<protein>
    <submittedName>
        <fullName evidence="3">Uncharacterized protein</fullName>
    </submittedName>
</protein>
<evidence type="ECO:0000313" key="3">
    <source>
        <dbReference type="EMBL" id="DAD26973.1"/>
    </source>
</evidence>